<keyword evidence="1 2" id="KW-0175">Coiled coil</keyword>
<gene>
    <name evidence="4" type="primary">RUFY1_2</name>
    <name evidence="4" type="ORF">SK128_028354</name>
</gene>
<feature type="region of interest" description="Disordered" evidence="3">
    <location>
        <begin position="33"/>
        <end position="52"/>
    </location>
</feature>
<evidence type="ECO:0000256" key="3">
    <source>
        <dbReference type="SAM" id="MobiDB-lite"/>
    </source>
</evidence>
<sequence length="169" mass="19688">MEALTTTNALMKEDLAIAKNSIIHLQEDNDRLRKEKGLPTQQQQEELDREAKKASRISVIGCEEEMQDLKRQLEEESAHRKQVERELELQIQMKAESEMAAKLLEKDIHEKQDTIISLRRQLDDIKVINLEMYRKLQECESSLKQKTELIGRLEAKATEMAETIRSLES</sequence>
<keyword evidence="5" id="KW-1185">Reference proteome</keyword>
<name>A0AAN9AAP6_HALRR</name>
<dbReference type="GO" id="GO:0016787">
    <property type="term" value="F:hydrolase activity"/>
    <property type="evidence" value="ECO:0007669"/>
    <property type="project" value="UniProtKB-KW"/>
</dbReference>
<evidence type="ECO:0000313" key="4">
    <source>
        <dbReference type="EMBL" id="KAK7080993.1"/>
    </source>
</evidence>
<dbReference type="GO" id="GO:0003678">
    <property type="term" value="F:DNA helicase activity"/>
    <property type="evidence" value="ECO:0007669"/>
    <property type="project" value="UniProtKB-EC"/>
</dbReference>
<evidence type="ECO:0000313" key="5">
    <source>
        <dbReference type="Proteomes" id="UP001381693"/>
    </source>
</evidence>
<dbReference type="InterPro" id="IPR047335">
    <property type="entry name" value="RUFY1-3"/>
</dbReference>
<evidence type="ECO:0000256" key="1">
    <source>
        <dbReference type="ARBA" id="ARBA00023054"/>
    </source>
</evidence>
<feature type="coiled-coil region" evidence="2">
    <location>
        <begin position="59"/>
        <end position="156"/>
    </location>
</feature>
<organism evidence="4 5">
    <name type="scientific">Halocaridina rubra</name>
    <name type="common">Hawaiian red shrimp</name>
    <dbReference type="NCBI Taxonomy" id="373956"/>
    <lineage>
        <taxon>Eukaryota</taxon>
        <taxon>Metazoa</taxon>
        <taxon>Ecdysozoa</taxon>
        <taxon>Arthropoda</taxon>
        <taxon>Crustacea</taxon>
        <taxon>Multicrustacea</taxon>
        <taxon>Malacostraca</taxon>
        <taxon>Eumalacostraca</taxon>
        <taxon>Eucarida</taxon>
        <taxon>Decapoda</taxon>
        <taxon>Pleocyemata</taxon>
        <taxon>Caridea</taxon>
        <taxon>Atyoidea</taxon>
        <taxon>Atyidae</taxon>
        <taxon>Halocaridina</taxon>
    </lineage>
</organism>
<dbReference type="EMBL" id="JAXCGZ010005731">
    <property type="protein sequence ID" value="KAK7080993.1"/>
    <property type="molecule type" value="Genomic_DNA"/>
</dbReference>
<accession>A0AAN9AAP6</accession>
<comment type="caution">
    <text evidence="4">The sequence shown here is derived from an EMBL/GenBank/DDBJ whole genome shotgun (WGS) entry which is preliminary data.</text>
</comment>
<dbReference type="Proteomes" id="UP001381693">
    <property type="component" value="Unassembled WGS sequence"/>
</dbReference>
<feature type="non-terminal residue" evidence="4">
    <location>
        <position position="169"/>
    </location>
</feature>
<dbReference type="PANTHER" id="PTHR45956">
    <property type="entry name" value="RUN AND FYVE DOMAIN-CONTAINING PROTEIN 2-LIKE PROTEIN"/>
    <property type="match status" value="1"/>
</dbReference>
<reference evidence="4 5" key="1">
    <citation type="submission" date="2023-11" db="EMBL/GenBank/DDBJ databases">
        <title>Halocaridina rubra genome assembly.</title>
        <authorList>
            <person name="Smith C."/>
        </authorList>
    </citation>
    <scope>NUCLEOTIDE SEQUENCE [LARGE SCALE GENOMIC DNA]</scope>
    <source>
        <strain evidence="4">EP-1</strain>
        <tissue evidence="4">Whole</tissue>
    </source>
</reference>
<dbReference type="EC" id="3.6.4.12" evidence="4"/>
<dbReference type="AlphaFoldDB" id="A0AAN9AAP6"/>
<dbReference type="PANTHER" id="PTHR45956:SF6">
    <property type="entry name" value="RUN DOMAIN-CONTAINING PROTEIN"/>
    <property type="match status" value="1"/>
</dbReference>
<protein>
    <submittedName>
        <fullName evidence="4">RUN and FYVE domain-containing protein 1</fullName>
        <ecNumber evidence="4">3.6.4.12</ecNumber>
    </submittedName>
</protein>
<evidence type="ECO:0000256" key="2">
    <source>
        <dbReference type="SAM" id="Coils"/>
    </source>
</evidence>
<proteinExistence type="predicted"/>
<dbReference type="GO" id="GO:0005737">
    <property type="term" value="C:cytoplasm"/>
    <property type="evidence" value="ECO:0007669"/>
    <property type="project" value="TreeGrafter"/>
</dbReference>
<keyword evidence="4" id="KW-0378">Hydrolase</keyword>